<sequence>MLRDGFCPKVVTFTSLLKVSLGKRRAIVYFGTIILLITC</sequence>
<protein>
    <submittedName>
        <fullName evidence="1">Uncharacterized protein</fullName>
    </submittedName>
</protein>
<accession>A0A0A9EBX1</accession>
<reference evidence="1" key="2">
    <citation type="journal article" date="2015" name="Data Brief">
        <title>Shoot transcriptome of the giant reed, Arundo donax.</title>
        <authorList>
            <person name="Barrero R.A."/>
            <person name="Guerrero F.D."/>
            <person name="Moolhuijzen P."/>
            <person name="Goolsby J.A."/>
            <person name="Tidwell J."/>
            <person name="Bellgard S.E."/>
            <person name="Bellgard M.I."/>
        </authorList>
    </citation>
    <scope>NUCLEOTIDE SEQUENCE</scope>
    <source>
        <tissue evidence="1">Shoot tissue taken approximately 20 cm above the soil surface</tissue>
    </source>
</reference>
<dbReference type="EMBL" id="GBRH01201372">
    <property type="protein sequence ID" value="JAD96523.1"/>
    <property type="molecule type" value="Transcribed_RNA"/>
</dbReference>
<organism evidence="1">
    <name type="scientific">Arundo donax</name>
    <name type="common">Giant reed</name>
    <name type="synonym">Donax arundinaceus</name>
    <dbReference type="NCBI Taxonomy" id="35708"/>
    <lineage>
        <taxon>Eukaryota</taxon>
        <taxon>Viridiplantae</taxon>
        <taxon>Streptophyta</taxon>
        <taxon>Embryophyta</taxon>
        <taxon>Tracheophyta</taxon>
        <taxon>Spermatophyta</taxon>
        <taxon>Magnoliopsida</taxon>
        <taxon>Liliopsida</taxon>
        <taxon>Poales</taxon>
        <taxon>Poaceae</taxon>
        <taxon>PACMAD clade</taxon>
        <taxon>Arundinoideae</taxon>
        <taxon>Arundineae</taxon>
        <taxon>Arundo</taxon>
    </lineage>
</organism>
<name>A0A0A9EBX1_ARUDO</name>
<dbReference type="AlphaFoldDB" id="A0A0A9EBX1"/>
<proteinExistence type="predicted"/>
<reference evidence="1" key="1">
    <citation type="submission" date="2014-09" db="EMBL/GenBank/DDBJ databases">
        <authorList>
            <person name="Magalhaes I.L.F."/>
            <person name="Oliveira U."/>
            <person name="Santos F.R."/>
            <person name="Vidigal T.H.D.A."/>
            <person name="Brescovit A.D."/>
            <person name="Santos A.J."/>
        </authorList>
    </citation>
    <scope>NUCLEOTIDE SEQUENCE</scope>
    <source>
        <tissue evidence="1">Shoot tissue taken approximately 20 cm above the soil surface</tissue>
    </source>
</reference>
<evidence type="ECO:0000313" key="1">
    <source>
        <dbReference type="EMBL" id="JAD96523.1"/>
    </source>
</evidence>